<dbReference type="Proteomes" id="UP000299102">
    <property type="component" value="Unassembled WGS sequence"/>
</dbReference>
<gene>
    <name evidence="2" type="ORF">EVAR_55456_1</name>
</gene>
<evidence type="ECO:0000313" key="2">
    <source>
        <dbReference type="EMBL" id="GBP70136.1"/>
    </source>
</evidence>
<keyword evidence="3" id="KW-1185">Reference proteome</keyword>
<name>A0A4C1Y2K2_EUMVA</name>
<sequence length="80" mass="9556">MLCPCYILAFARSYVRIRILPPFEQLERTAREYRRNRKEGSHLNVHTRKIFRSFPAQDSQTRRADGSLSCRGTEQRLRLM</sequence>
<reference evidence="2 3" key="1">
    <citation type="journal article" date="2019" name="Commun. Biol.">
        <title>The bagworm genome reveals a unique fibroin gene that provides high tensile strength.</title>
        <authorList>
            <person name="Kono N."/>
            <person name="Nakamura H."/>
            <person name="Ohtoshi R."/>
            <person name="Tomita M."/>
            <person name="Numata K."/>
            <person name="Arakawa K."/>
        </authorList>
    </citation>
    <scope>NUCLEOTIDE SEQUENCE [LARGE SCALE GENOMIC DNA]</scope>
</reference>
<proteinExistence type="predicted"/>
<evidence type="ECO:0000256" key="1">
    <source>
        <dbReference type="SAM" id="MobiDB-lite"/>
    </source>
</evidence>
<dbReference type="EMBL" id="BGZK01001064">
    <property type="protein sequence ID" value="GBP70136.1"/>
    <property type="molecule type" value="Genomic_DNA"/>
</dbReference>
<dbReference type="AlphaFoldDB" id="A0A4C1Y2K2"/>
<comment type="caution">
    <text evidence="2">The sequence shown here is derived from an EMBL/GenBank/DDBJ whole genome shotgun (WGS) entry which is preliminary data.</text>
</comment>
<feature type="region of interest" description="Disordered" evidence="1">
    <location>
        <begin position="56"/>
        <end position="80"/>
    </location>
</feature>
<organism evidence="2 3">
    <name type="scientific">Eumeta variegata</name>
    <name type="common">Bagworm moth</name>
    <name type="synonym">Eumeta japonica</name>
    <dbReference type="NCBI Taxonomy" id="151549"/>
    <lineage>
        <taxon>Eukaryota</taxon>
        <taxon>Metazoa</taxon>
        <taxon>Ecdysozoa</taxon>
        <taxon>Arthropoda</taxon>
        <taxon>Hexapoda</taxon>
        <taxon>Insecta</taxon>
        <taxon>Pterygota</taxon>
        <taxon>Neoptera</taxon>
        <taxon>Endopterygota</taxon>
        <taxon>Lepidoptera</taxon>
        <taxon>Glossata</taxon>
        <taxon>Ditrysia</taxon>
        <taxon>Tineoidea</taxon>
        <taxon>Psychidae</taxon>
        <taxon>Oiketicinae</taxon>
        <taxon>Eumeta</taxon>
    </lineage>
</organism>
<accession>A0A4C1Y2K2</accession>
<evidence type="ECO:0000313" key="3">
    <source>
        <dbReference type="Proteomes" id="UP000299102"/>
    </source>
</evidence>
<protein>
    <submittedName>
        <fullName evidence="2">Uncharacterized protein</fullName>
    </submittedName>
</protein>